<feature type="coiled-coil region" evidence="1">
    <location>
        <begin position="526"/>
        <end position="556"/>
    </location>
</feature>
<sequence>MSALKVVRVEDIERSNTEDFPKSTPRENTTQNAEYINTTELDQGLAENEAEESQDKVYPLPQNWPKIPQVFRRKSCELTKNTSPCVNKAVSHLELIQGIIEEWFKEREEECKDQAVALRQVGSKKQLRFSRSMDDEERKGSGEKRNSSAHSRKSASTLSSHPATPLSINGVGAVQDTEQQGGLDIPYLGAEDVIEEVITLLARLENDRIETEKGLKNEKDRVVRLNNKIDNLCLRRMTELPAIVQREHEACIMDLNELSWHCNYGGRNLQRVQNKTSAAELLNKRLKDDIEFVKKHIPLVEEKLELEKLAMEKIKNAQNSTTTELDNTKERQEKTKAKSSEAEKKAQTERGHIKKELDTVRDALTAISEEYSQAKMTYNAYIHQVNDMKQQLKDNDEELKVLDVKNENAKVAEEMQAAKVRDIQTKIAEAEFEHNRLENENIQLQQELVAKKQKNDSRIRDLENKVKAKDGKLRAILLKNQEAEMEVQDFYDKITDCQRQKVADEKNIARIQKEMVKLGQQMAVTMEEYNKVLAINQTIREQLQNEEEKAFKMEESLKGTADTLRRQVKDEVHTRTVLVARISNDTTDLSKYKTDTQVKNQKAKKVADDVVNVVNEVKTKVEKLRSAKRDRLQKKVTLQEQLKETEKQEEESKQRFKEKLDSIEPHHKHLKDNVLALNKRLDHMEWKTEQMERQMGDWDREQGTMDKLTNNTQKAIDELTEVLEELTLQLEASQKIEEGLRGTYNQSQDRFKINEQNHRKFKDDRSKFLRQTEAEIESKLAVNKELASKYRQAQNDYLNLKDKLLNNFDNRVNQEAAIKDCRQLQSLQKRMHGAMLEYFKYRGLYNQSELGRMENESLSNTDKVVELQDEMNVALKKITEFLENQMDGQTARKIAWDAIKKQNQQKQARSPLPVIPPIRQGSMVQV</sequence>
<feature type="compositionally biased region" description="Basic and acidic residues" evidence="2">
    <location>
        <begin position="326"/>
        <end position="352"/>
    </location>
</feature>
<feature type="compositionally biased region" description="Basic and acidic residues" evidence="2">
    <location>
        <begin position="131"/>
        <end position="146"/>
    </location>
</feature>
<feature type="region of interest" description="Disordered" evidence="2">
    <location>
        <begin position="317"/>
        <end position="352"/>
    </location>
</feature>
<dbReference type="PANTHER" id="PTHR35088:SF1">
    <property type="entry name" value="COILED-COIL DOMAIN-CONTAINING PROTEIN 178"/>
    <property type="match status" value="1"/>
</dbReference>
<protein>
    <recommendedName>
        <fullName evidence="5">Coiled-coil domain-containing protein 178</fullName>
    </recommendedName>
</protein>
<feature type="coiled-coil region" evidence="1">
    <location>
        <begin position="628"/>
        <end position="736"/>
    </location>
</feature>
<proteinExistence type="predicted"/>
<feature type="coiled-coil region" evidence="1">
    <location>
        <begin position="201"/>
        <end position="235"/>
    </location>
</feature>
<evidence type="ECO:0000313" key="4">
    <source>
        <dbReference type="Proteomes" id="UP000005408"/>
    </source>
</evidence>
<dbReference type="Proteomes" id="UP000005408">
    <property type="component" value="Unassembled WGS sequence"/>
</dbReference>
<evidence type="ECO:0000256" key="1">
    <source>
        <dbReference type="SAM" id="Coils"/>
    </source>
</evidence>
<keyword evidence="4" id="KW-1185">Reference proteome</keyword>
<feature type="region of interest" description="Disordered" evidence="2">
    <location>
        <begin position="1"/>
        <end position="35"/>
    </location>
</feature>
<feature type="compositionally biased region" description="Polar residues" evidence="2">
    <location>
        <begin position="26"/>
        <end position="35"/>
    </location>
</feature>
<keyword evidence="1" id="KW-0175">Coiled coil</keyword>
<evidence type="ECO:0008006" key="5">
    <source>
        <dbReference type="Google" id="ProtNLM"/>
    </source>
</evidence>
<dbReference type="OrthoDB" id="10010556at2759"/>
<feature type="compositionally biased region" description="Basic and acidic residues" evidence="2">
    <location>
        <begin position="7"/>
        <end position="25"/>
    </location>
</feature>
<dbReference type="PANTHER" id="PTHR35088">
    <property type="entry name" value="COILED-COIL DOMAIN-CONTAINING PROTEIN 178"/>
    <property type="match status" value="1"/>
</dbReference>
<feature type="region of interest" description="Disordered" evidence="2">
    <location>
        <begin position="127"/>
        <end position="169"/>
    </location>
</feature>
<dbReference type="OMA" id="AICHIQD"/>
<organism evidence="3 4">
    <name type="scientific">Magallana gigas</name>
    <name type="common">Pacific oyster</name>
    <name type="synonym">Crassostrea gigas</name>
    <dbReference type="NCBI Taxonomy" id="29159"/>
    <lineage>
        <taxon>Eukaryota</taxon>
        <taxon>Metazoa</taxon>
        <taxon>Spiralia</taxon>
        <taxon>Lophotrochozoa</taxon>
        <taxon>Mollusca</taxon>
        <taxon>Bivalvia</taxon>
        <taxon>Autobranchia</taxon>
        <taxon>Pteriomorphia</taxon>
        <taxon>Ostreida</taxon>
        <taxon>Ostreoidea</taxon>
        <taxon>Ostreidae</taxon>
        <taxon>Magallana</taxon>
    </lineage>
</organism>
<evidence type="ECO:0000256" key="2">
    <source>
        <dbReference type="SAM" id="MobiDB-lite"/>
    </source>
</evidence>
<name>A0A8W8LQI3_MAGGI</name>
<dbReference type="AlphaFoldDB" id="A0A8W8LQI3"/>
<dbReference type="InterPro" id="IPR038826">
    <property type="entry name" value="CCDC178"/>
</dbReference>
<dbReference type="EnsemblMetazoa" id="G2922.3">
    <property type="protein sequence ID" value="G2922.3:cds"/>
    <property type="gene ID" value="G2922"/>
</dbReference>
<dbReference type="EnsemblMetazoa" id="G2922.1">
    <property type="protein sequence ID" value="G2922.1:cds"/>
    <property type="gene ID" value="G2922"/>
</dbReference>
<reference evidence="3" key="1">
    <citation type="submission" date="2022-08" db="UniProtKB">
        <authorList>
            <consortium name="EnsemblMetazoa"/>
        </authorList>
    </citation>
    <scope>IDENTIFICATION</scope>
    <source>
        <strain evidence="3">05x7-T-G4-1.051#20</strain>
    </source>
</reference>
<feature type="coiled-coil region" evidence="1">
    <location>
        <begin position="769"/>
        <end position="803"/>
    </location>
</feature>
<accession>A0A8W8LQI3</accession>
<evidence type="ECO:0000313" key="3">
    <source>
        <dbReference type="EnsemblMetazoa" id="G2922.1:cds"/>
    </source>
</evidence>
<feature type="coiled-coil region" evidence="1">
    <location>
        <begin position="385"/>
        <end position="500"/>
    </location>
</feature>